<reference evidence="1" key="1">
    <citation type="submission" date="2024-05" db="EMBL/GenBank/DDBJ databases">
        <authorList>
            <person name="Cai S.Y."/>
            <person name="Jin L.M."/>
            <person name="Li H.R."/>
        </authorList>
    </citation>
    <scope>NUCLEOTIDE SEQUENCE</scope>
    <source>
        <strain evidence="1">A5-74</strain>
    </source>
</reference>
<dbReference type="Pfam" id="PF06224">
    <property type="entry name" value="AlkZ-like"/>
    <property type="match status" value="1"/>
</dbReference>
<name>A0AAU8DNG3_9ACTN</name>
<organism evidence="1">
    <name type="scientific">Nakamurella sp. A5-74</name>
    <dbReference type="NCBI Taxonomy" id="3158264"/>
    <lineage>
        <taxon>Bacteria</taxon>
        <taxon>Bacillati</taxon>
        <taxon>Actinomycetota</taxon>
        <taxon>Actinomycetes</taxon>
        <taxon>Nakamurellales</taxon>
        <taxon>Nakamurellaceae</taxon>
        <taxon>Nakamurella</taxon>
    </lineage>
</organism>
<accession>A0AAU8DNG3</accession>
<proteinExistence type="predicted"/>
<sequence>MNSDQVLTARALNRAYLARQGLLERVLVDPVTLVRRLIAVQGQATHPPYTALWSRIQDISTRDIDTAFTDGRLVRLALFRSTIHVIAGDEVHPLRTLTVPLLERDFPPHMRAAMAEVDRSAAIARMRAVSESGPISWSALGQAVLSEFPVGDAAGESDVRMLSRLARNFMPMIAVPPSMLWGDNSPGRYRPHPSIDHLPLDEDEIAAARTDLARRYVAAYGPTSAAALTAFTGVSGWPRTFRALDDEFVHLEGPAGDLVDLPDAPRPGGDIPVPVRMMAEWDSALHSRTDDARLVPTARKPLVYTKNGIMPATVLVDGLVDGTWRFRVTPKRATLTVAPTSRWSQRIRREVEQEALRYLEFAAPSVPAVVQID</sequence>
<gene>
    <name evidence="1" type="ORF">ABLG96_20405</name>
</gene>
<dbReference type="GO" id="GO:0003677">
    <property type="term" value="F:DNA binding"/>
    <property type="evidence" value="ECO:0007669"/>
    <property type="project" value="UniProtKB-KW"/>
</dbReference>
<protein>
    <submittedName>
        <fullName evidence="1">Winged helix DNA-binding domain-containing protein</fullName>
    </submittedName>
</protein>
<dbReference type="PANTHER" id="PTHR38479:SF2">
    <property type="entry name" value="WINGED HELIX DNA-BINDING DOMAIN-CONTAINING PROTEIN"/>
    <property type="match status" value="1"/>
</dbReference>
<dbReference type="EMBL" id="CP159218">
    <property type="protein sequence ID" value="XCG63525.1"/>
    <property type="molecule type" value="Genomic_DNA"/>
</dbReference>
<dbReference type="RefSeq" id="WP_353649140.1">
    <property type="nucleotide sequence ID" value="NZ_CP159218.1"/>
</dbReference>
<dbReference type="PANTHER" id="PTHR38479">
    <property type="entry name" value="LMO0824 PROTEIN"/>
    <property type="match status" value="1"/>
</dbReference>
<keyword evidence="1" id="KW-0238">DNA-binding</keyword>
<dbReference type="InterPro" id="IPR009351">
    <property type="entry name" value="AlkZ-like"/>
</dbReference>
<dbReference type="AlphaFoldDB" id="A0AAU8DNG3"/>
<evidence type="ECO:0000313" key="1">
    <source>
        <dbReference type="EMBL" id="XCG63525.1"/>
    </source>
</evidence>